<dbReference type="EMBL" id="LCAW01000012">
    <property type="protein sequence ID" value="KKR98979.1"/>
    <property type="molecule type" value="Genomic_DNA"/>
</dbReference>
<dbReference type="Proteomes" id="UP000033930">
    <property type="component" value="Unassembled WGS sequence"/>
</dbReference>
<proteinExistence type="predicted"/>
<organism evidence="2 3">
    <name type="scientific">Candidatus Uhrbacteria bacterium GW2011_GWC1_41_20</name>
    <dbReference type="NCBI Taxonomy" id="1618983"/>
    <lineage>
        <taxon>Bacteria</taxon>
        <taxon>Candidatus Uhriibacteriota</taxon>
    </lineage>
</organism>
<evidence type="ECO:0000313" key="3">
    <source>
        <dbReference type="Proteomes" id="UP000033930"/>
    </source>
</evidence>
<protein>
    <recommendedName>
        <fullName evidence="1">Helicase HerA central domain-containing protein</fullName>
    </recommendedName>
</protein>
<dbReference type="SUPFAM" id="SSF52540">
    <property type="entry name" value="P-loop containing nucleoside triphosphate hydrolases"/>
    <property type="match status" value="1"/>
</dbReference>
<dbReference type="InterPro" id="IPR027417">
    <property type="entry name" value="P-loop_NTPase"/>
</dbReference>
<accession>A0A0G0VDL1</accession>
<comment type="caution">
    <text evidence="2">The sequence shown here is derived from an EMBL/GenBank/DDBJ whole genome shotgun (WGS) entry which is preliminary data.</text>
</comment>
<dbReference type="InterPro" id="IPR002789">
    <property type="entry name" value="HerA_central"/>
</dbReference>
<evidence type="ECO:0000259" key="1">
    <source>
        <dbReference type="Pfam" id="PF01935"/>
    </source>
</evidence>
<feature type="domain" description="Helicase HerA central" evidence="1">
    <location>
        <begin position="158"/>
        <end position="474"/>
    </location>
</feature>
<dbReference type="PANTHER" id="PTHR42957:SF1">
    <property type="entry name" value="HELICASE MJ1565-RELATED"/>
    <property type="match status" value="1"/>
</dbReference>
<dbReference type="Gene3D" id="3.40.50.300">
    <property type="entry name" value="P-loop containing nucleotide triphosphate hydrolases"/>
    <property type="match status" value="2"/>
</dbReference>
<name>A0A0G0VDL1_9BACT</name>
<evidence type="ECO:0000313" key="2">
    <source>
        <dbReference type="EMBL" id="KKR98979.1"/>
    </source>
</evidence>
<dbReference type="Pfam" id="PF01935">
    <property type="entry name" value="DUF87"/>
    <property type="match status" value="1"/>
</dbReference>
<dbReference type="InterPro" id="IPR008571">
    <property type="entry name" value="HerA-like"/>
</dbReference>
<dbReference type="PATRIC" id="fig|1618983.3.peg.580"/>
<dbReference type="PANTHER" id="PTHR42957">
    <property type="entry name" value="HELICASE MJ1565-RELATED"/>
    <property type="match status" value="1"/>
</dbReference>
<gene>
    <name evidence="2" type="ORF">UU50_C0012G0027</name>
</gene>
<sequence length="630" mass="72830">MYPIKMKAKNEFNLQDRLVNDSVFTIGSVFSVRGKDIVVKVNKDKNLPHLFFKGRTIKNVSVGLSNYIKILKGFTEIICKVEGEYLEEDKYQTNKKYTNEKQKIDRFLNVSVFGFYDNDQKFQHGIKEMPLIGSECKLLSREEFEILHQLSDNNELSVHLGSLIDEETQNIFIPVKKLFAGHIGIFGNTGSGKSNTLAKMYTELFKLDLNDNFKTKSKFVFIDFGGEYSKESVLHQDKKTYVLSTEIELKDIKAENKLPLSENSFIDIELLSILANATEKTQKPFLNRAINLYKKITKGEDPISYFKNNLKLIALRILKLKNKDLAFLCIDRYRQILKIESDDASFVIPEWHNTHSYFKCGGDSEYDQITDDQYKDQSIYTKADDYSFADNIIEKFLDFARMQLLYDLLDNRAQNDHIYPAINKLESIKRSIQKVFNTEIENNTDLFDGKNAVVIDLKAANRDIKKSLPLVVLKKLYENQKSSYKTDSSFHIIIDEAHNILSETSVRESETWKDYRLETFEEIIKEGRKFGVFLTIASQRPSDISPTIISQLHNYFIHRLMNENDLKAINKAVSYLDQLSFNSISNLSVGCCFIAGQMTQFPLSVKVKLLDEDERPQSETVDLDKLWKKS</sequence>
<reference evidence="2 3" key="1">
    <citation type="journal article" date="2015" name="Nature">
        <title>rRNA introns, odd ribosomes, and small enigmatic genomes across a large radiation of phyla.</title>
        <authorList>
            <person name="Brown C.T."/>
            <person name="Hug L.A."/>
            <person name="Thomas B.C."/>
            <person name="Sharon I."/>
            <person name="Castelle C.J."/>
            <person name="Singh A."/>
            <person name="Wilkins M.J."/>
            <person name="Williams K.H."/>
            <person name="Banfield J.F."/>
        </authorList>
    </citation>
    <scope>NUCLEOTIDE SEQUENCE [LARGE SCALE GENOMIC DNA]</scope>
</reference>
<dbReference type="AlphaFoldDB" id="A0A0G0VDL1"/>